<keyword evidence="3" id="KW-0812">Transmembrane</keyword>
<evidence type="ECO:0000256" key="1">
    <source>
        <dbReference type="SAM" id="Coils"/>
    </source>
</evidence>
<keyword evidence="3" id="KW-1133">Transmembrane helix</keyword>
<feature type="compositionally biased region" description="Low complexity" evidence="2">
    <location>
        <begin position="80"/>
        <end position="96"/>
    </location>
</feature>
<feature type="transmembrane region" description="Helical" evidence="3">
    <location>
        <begin position="467"/>
        <end position="490"/>
    </location>
</feature>
<reference evidence="4" key="1">
    <citation type="submission" date="2021-01" db="EMBL/GenBank/DDBJ databases">
        <authorList>
            <person name="Corre E."/>
            <person name="Pelletier E."/>
            <person name="Niang G."/>
            <person name="Scheremetjew M."/>
            <person name="Finn R."/>
            <person name="Kale V."/>
            <person name="Holt S."/>
            <person name="Cochrane G."/>
            <person name="Meng A."/>
            <person name="Brown T."/>
            <person name="Cohen L."/>
        </authorList>
    </citation>
    <scope>NUCLEOTIDE SEQUENCE</scope>
    <source>
        <strain evidence="4">RCC1693</strain>
    </source>
</reference>
<sequence length="528" mass="57371">MGERLEARIDALEEQGLQKDERIKALEEESREKDEQFKAQDERIEAQEAVIQGLLRSLGATVETAEGQTRVLVKMDAAAVAASSNGGASAKTGPSQGRRRRSSLLSGGKPLPPLSTQVVPVKENDDEHGEGGGKRAAGGQAQSSAEDSDTHAISKSASISRRHSSKARAKGDDALAISKSTSISRLHSSKVQAEGDDAPAMIIRKMTSIQFFTSHMLGLQGFLMCVSFLPVIAFHGIGSLWLDYAPSHLMGWAHAPIFFISIITHLLVTVELSEQPGWLEEVHFLGIMGLYTCIMSPYYLRQGYGWVGLGWAVYCVVSYVIVRIAFIRIRNAARAHHLREGTLGQLVDDTFMNYLEFMVVIAYGFLSSVSCLASAEIEDSTDLLDGEMWSECGPVTMANFCFGALFFAMFLLKLAIFETGIAEIYDMMTFNVPRGLKFVGVSVALMGMVTLYYQAATSFYMDLRVAFALFGAFMVNMSNAFAAVGLMLPLKAVAEGTRKKGLQRAGSRQALERAGSGSKSSITEVGTK</sequence>
<evidence type="ECO:0008006" key="5">
    <source>
        <dbReference type="Google" id="ProtNLM"/>
    </source>
</evidence>
<feature type="transmembrane region" description="Helical" evidence="3">
    <location>
        <begin position="211"/>
        <end position="237"/>
    </location>
</feature>
<feature type="region of interest" description="Disordered" evidence="2">
    <location>
        <begin position="80"/>
        <end position="171"/>
    </location>
</feature>
<evidence type="ECO:0000313" key="4">
    <source>
        <dbReference type="EMBL" id="CAD9437763.1"/>
    </source>
</evidence>
<feature type="compositionally biased region" description="Polar residues" evidence="2">
    <location>
        <begin position="517"/>
        <end position="528"/>
    </location>
</feature>
<feature type="transmembrane region" description="Helical" evidence="3">
    <location>
        <begin position="436"/>
        <end position="455"/>
    </location>
</feature>
<evidence type="ECO:0000256" key="3">
    <source>
        <dbReference type="SAM" id="Phobius"/>
    </source>
</evidence>
<protein>
    <recommendedName>
        <fullName evidence="5">Transmembrane protein</fullName>
    </recommendedName>
</protein>
<gene>
    <name evidence="4" type="ORF">FPAR1323_LOCUS13968</name>
</gene>
<dbReference type="EMBL" id="HBGT01026882">
    <property type="protein sequence ID" value="CAD9437763.1"/>
    <property type="molecule type" value="Transcribed_RNA"/>
</dbReference>
<feature type="transmembrane region" description="Helical" evidence="3">
    <location>
        <begin position="249"/>
        <end position="270"/>
    </location>
</feature>
<organism evidence="4">
    <name type="scientific">Florenciella parvula</name>
    <dbReference type="NCBI Taxonomy" id="236787"/>
    <lineage>
        <taxon>Eukaryota</taxon>
        <taxon>Sar</taxon>
        <taxon>Stramenopiles</taxon>
        <taxon>Ochrophyta</taxon>
        <taxon>Dictyochophyceae</taxon>
        <taxon>Florenciellales</taxon>
        <taxon>Florenciella</taxon>
    </lineage>
</organism>
<keyword evidence="3" id="KW-0472">Membrane</keyword>
<evidence type="ECO:0000256" key="2">
    <source>
        <dbReference type="SAM" id="MobiDB-lite"/>
    </source>
</evidence>
<feature type="region of interest" description="Disordered" evidence="2">
    <location>
        <begin position="501"/>
        <end position="528"/>
    </location>
</feature>
<feature type="transmembrane region" description="Helical" evidence="3">
    <location>
        <begin position="306"/>
        <end position="326"/>
    </location>
</feature>
<feature type="transmembrane region" description="Helical" evidence="3">
    <location>
        <begin position="395"/>
        <end position="416"/>
    </location>
</feature>
<feature type="compositionally biased region" description="Basic and acidic residues" evidence="2">
    <location>
        <begin position="122"/>
        <end position="133"/>
    </location>
</feature>
<accession>A0A7S2G919</accession>
<feature type="compositionally biased region" description="Low complexity" evidence="2">
    <location>
        <begin position="137"/>
        <end position="159"/>
    </location>
</feature>
<dbReference type="AlphaFoldDB" id="A0A7S2G919"/>
<keyword evidence="1" id="KW-0175">Coiled coil</keyword>
<feature type="transmembrane region" description="Helical" evidence="3">
    <location>
        <begin position="354"/>
        <end position="375"/>
    </location>
</feature>
<feature type="coiled-coil region" evidence="1">
    <location>
        <begin position="9"/>
        <end position="43"/>
    </location>
</feature>
<feature type="transmembrane region" description="Helical" evidence="3">
    <location>
        <begin position="282"/>
        <end position="300"/>
    </location>
</feature>
<name>A0A7S2G919_9STRA</name>
<proteinExistence type="predicted"/>